<evidence type="ECO:0000256" key="5">
    <source>
        <dbReference type="HAMAP-Rule" id="MF_01600"/>
    </source>
</evidence>
<keyword evidence="1 5" id="KW-1003">Cell membrane</keyword>
<dbReference type="EMBL" id="CP002360">
    <property type="protein sequence ID" value="AEE97125.1"/>
    <property type="molecule type" value="Genomic_DNA"/>
</dbReference>
<sequence>MTLKRWIGWLVTIIIAVIIVLLALTGFFVDYQWFDSIGYLSVFMTRFITQAQIAIPVFIAVFAVLYAYSSMVKRDYMRYMAAALTKRQSRLLNTVIITALLFISAVIALSESSGIWSQWLTFINSSDFGIKDPIFGRDLSLYMFRLPFLHSLYSFILNFTVILAILTILVYALMYMSDKTRFYRLFEKDNVVRVVSNKDIVRAAIKRIAWLGFIFFLTLAFGYYLKAFDLLYSTRGKVVGAGYTDIHVTLLFYRILMIVSVAGAFVFIIGAIRQKIWWAASAPLAIVALLVVSAVAGGVVQGLIVSANEFKKEQPYIENNIKYTKMAYGLDKIEEKDFNADQTLTVQDLNENRDTIDNIRINDYRPALEVYNQLQGIRLYYQFNDIDIDRYMLDERYTEVFLSPRELNIDKLPDNAKTWINQHLRYTHGYGVVMSPVNAVTPSGQPQLIIKDIPPKNADGVDIKRPEIYFGESTDQYVIVKTGQKEFDYPMGEQNKETIYQEETGIAMSFANRLLFTLYTGDFRLLLSSDINAGSRILINRDIADRVRMIAPFLRYDDDPYIVIDDDGRLYWIIDAYTTSNRYPYSEPDSMNLGVNYMRNSVKVIIDAYNGKTDFYLVDKTDPVANVYKGIFPKLFKDADDMPDGLKDNLRYPQLLFDVQAEIYRRYHMTDPQVFYSGEDAWNIANEKYGNEIQEIESQYIIMKLPEEDKAEFILMVPFTPVKKDNMTAWMAARMDGDDYGKLIVYRFPKDKLVYGPMQVEYSIDQDTNISKELTLWNQQGSSVVRGNTLVIPIENSLLYVEPIYIRSATESSLPEVKKIIMFYENKLVMEDNLEAALNRIFGIEEEQQTQPTTPVSPGTPRQQDLVRRANDLLQQAKDASQRGDWAAYGEYLKQLEDVLEQAIGER</sequence>
<keyword evidence="3 5" id="KW-1133">Transmembrane helix</keyword>
<feature type="transmembrane region" description="Helical" evidence="5">
    <location>
        <begin position="208"/>
        <end position="225"/>
    </location>
</feature>
<evidence type="ECO:0000256" key="3">
    <source>
        <dbReference type="ARBA" id="ARBA00022989"/>
    </source>
</evidence>
<comment type="similarity">
    <text evidence="5">Belongs to the UPF0182 family.</text>
</comment>
<dbReference type="HOGENOM" id="CLU_007733_0_0_9"/>
<keyword evidence="2 5" id="KW-0812">Transmembrane</keyword>
<dbReference type="AlphaFoldDB" id="F4A1S5"/>
<dbReference type="HAMAP" id="MF_01600">
    <property type="entry name" value="UPF0182"/>
    <property type="match status" value="1"/>
</dbReference>
<evidence type="ECO:0000256" key="4">
    <source>
        <dbReference type="ARBA" id="ARBA00023136"/>
    </source>
</evidence>
<keyword evidence="4 5" id="KW-0472">Membrane</keyword>
<evidence type="ECO:0000256" key="2">
    <source>
        <dbReference type="ARBA" id="ARBA00022692"/>
    </source>
</evidence>
<evidence type="ECO:0000256" key="1">
    <source>
        <dbReference type="ARBA" id="ARBA00022475"/>
    </source>
</evidence>
<dbReference type="GO" id="GO:0005886">
    <property type="term" value="C:plasma membrane"/>
    <property type="evidence" value="ECO:0007669"/>
    <property type="project" value="UniProtKB-SubCell"/>
</dbReference>
<protein>
    <recommendedName>
        <fullName evidence="5">UPF0182 protein Mahau_1949</fullName>
    </recommendedName>
</protein>
<feature type="transmembrane region" description="Helical" evidence="5">
    <location>
        <begin position="7"/>
        <end position="29"/>
    </location>
</feature>
<accession>F4A1S5</accession>
<name>F4A1S5_MAHA5</name>
<feature type="transmembrane region" description="Helical" evidence="5">
    <location>
        <begin position="284"/>
        <end position="304"/>
    </location>
</feature>
<dbReference type="eggNOG" id="COG1615">
    <property type="taxonomic scope" value="Bacteria"/>
</dbReference>
<dbReference type="PANTHER" id="PTHR39344:SF1">
    <property type="entry name" value="UPF0182 PROTEIN SLL1060"/>
    <property type="match status" value="1"/>
</dbReference>
<organism evidence="6 7">
    <name type="scientific">Mahella australiensis (strain DSM 15567 / CIP 107919 / 50-1 BON)</name>
    <dbReference type="NCBI Taxonomy" id="697281"/>
    <lineage>
        <taxon>Bacteria</taxon>
        <taxon>Bacillati</taxon>
        <taxon>Bacillota</taxon>
        <taxon>Clostridia</taxon>
        <taxon>Thermoanaerobacterales</taxon>
        <taxon>Thermoanaerobacterales Family IV. Incertae Sedis</taxon>
        <taxon>Mahella</taxon>
    </lineage>
</organism>
<evidence type="ECO:0000313" key="6">
    <source>
        <dbReference type="EMBL" id="AEE97125.1"/>
    </source>
</evidence>
<feature type="transmembrane region" description="Helical" evidence="5">
    <location>
        <begin position="152"/>
        <end position="174"/>
    </location>
</feature>
<reference evidence="7" key="1">
    <citation type="submission" date="2010-11" db="EMBL/GenBank/DDBJ databases">
        <title>The complete genome of Mahella australiensis DSM 15567.</title>
        <authorList>
            <consortium name="US DOE Joint Genome Institute (JGI-PGF)"/>
            <person name="Lucas S."/>
            <person name="Copeland A."/>
            <person name="Lapidus A."/>
            <person name="Bruce D."/>
            <person name="Goodwin L."/>
            <person name="Pitluck S."/>
            <person name="Kyrpides N."/>
            <person name="Mavromatis K."/>
            <person name="Pagani I."/>
            <person name="Ivanova N."/>
            <person name="Teshima H."/>
            <person name="Brettin T."/>
            <person name="Detter J.C."/>
            <person name="Han C."/>
            <person name="Tapia R."/>
            <person name="Land M."/>
            <person name="Hauser L."/>
            <person name="Markowitz V."/>
            <person name="Cheng J.-F."/>
            <person name="Hugenholtz P."/>
            <person name="Woyke T."/>
            <person name="Wu D."/>
            <person name="Spring S."/>
            <person name="Pukall R."/>
            <person name="Steenblock K."/>
            <person name="Schneider S."/>
            <person name="Klenk H.-P."/>
            <person name="Eisen J.A."/>
        </authorList>
    </citation>
    <scope>NUCLEOTIDE SEQUENCE [LARGE SCALE GENOMIC DNA]</scope>
    <source>
        <strain evidence="7">DSM 15567 / CIP 107919 / 50-1 BON</strain>
    </source>
</reference>
<reference evidence="6 7" key="2">
    <citation type="journal article" date="2011" name="Stand. Genomic Sci.">
        <title>Complete genome sequence of Mahella australiensis type strain (50-1 BON).</title>
        <authorList>
            <person name="Sikorski J."/>
            <person name="Teshima H."/>
            <person name="Nolan M."/>
            <person name="Lucas S."/>
            <person name="Hammon N."/>
            <person name="Deshpande S."/>
            <person name="Cheng J.F."/>
            <person name="Pitluck S."/>
            <person name="Liolios K."/>
            <person name="Pagani I."/>
            <person name="Ivanova N."/>
            <person name="Huntemann M."/>
            <person name="Mavromatis K."/>
            <person name="Ovchinikova G."/>
            <person name="Pati A."/>
            <person name="Tapia R."/>
            <person name="Han C."/>
            <person name="Goodwin L."/>
            <person name="Chen A."/>
            <person name="Palaniappan K."/>
            <person name="Land M."/>
            <person name="Hauser L."/>
            <person name="Ngatchou-Djao O.D."/>
            <person name="Rohde M."/>
            <person name="Pukall R."/>
            <person name="Spring S."/>
            <person name="Abt B."/>
            <person name="Goker M."/>
            <person name="Detter J.C."/>
            <person name="Woyke T."/>
            <person name="Bristow J."/>
            <person name="Markowitz V."/>
            <person name="Hugenholtz P."/>
            <person name="Eisen J.A."/>
            <person name="Kyrpides N.C."/>
            <person name="Klenk H.P."/>
            <person name="Lapidus A."/>
        </authorList>
    </citation>
    <scope>NUCLEOTIDE SEQUENCE [LARGE SCALE GENOMIC DNA]</scope>
    <source>
        <strain evidence="7">DSM 15567 / CIP 107919 / 50-1 BON</strain>
    </source>
</reference>
<dbReference type="InterPro" id="IPR005372">
    <property type="entry name" value="UPF0182"/>
</dbReference>
<proteinExistence type="inferred from homology"/>
<keyword evidence="7" id="KW-1185">Reference proteome</keyword>
<dbReference type="RefSeq" id="WP_013781553.1">
    <property type="nucleotide sequence ID" value="NC_015520.1"/>
</dbReference>
<dbReference type="Pfam" id="PF03699">
    <property type="entry name" value="UPF0182"/>
    <property type="match status" value="1"/>
</dbReference>
<dbReference type="PANTHER" id="PTHR39344">
    <property type="entry name" value="UPF0182 PROTEIN SLL1060"/>
    <property type="match status" value="1"/>
</dbReference>
<dbReference type="STRING" id="697281.Mahau_1949"/>
<feature type="transmembrane region" description="Helical" evidence="5">
    <location>
        <begin position="90"/>
        <end position="110"/>
    </location>
</feature>
<dbReference type="KEGG" id="mas:Mahau_1949"/>
<dbReference type="GO" id="GO:0005576">
    <property type="term" value="C:extracellular region"/>
    <property type="evidence" value="ECO:0007669"/>
    <property type="project" value="TreeGrafter"/>
</dbReference>
<comment type="subcellular location">
    <subcellularLocation>
        <location evidence="5">Cell membrane</location>
        <topology evidence="5">Multi-pass membrane protein</topology>
    </subcellularLocation>
</comment>
<gene>
    <name evidence="6" type="ordered locus">Mahau_1949</name>
</gene>
<feature type="transmembrane region" description="Helical" evidence="5">
    <location>
        <begin position="251"/>
        <end position="272"/>
    </location>
</feature>
<feature type="transmembrane region" description="Helical" evidence="5">
    <location>
        <begin position="49"/>
        <end position="69"/>
    </location>
</feature>
<evidence type="ECO:0000313" key="7">
    <source>
        <dbReference type="Proteomes" id="UP000008457"/>
    </source>
</evidence>
<dbReference type="Proteomes" id="UP000008457">
    <property type="component" value="Chromosome"/>
</dbReference>